<evidence type="ECO:0000256" key="1">
    <source>
        <dbReference type="SAM" id="Phobius"/>
    </source>
</evidence>
<gene>
    <name evidence="3" type="ORF">D4A39_11995</name>
</gene>
<feature type="transmembrane region" description="Helical" evidence="1">
    <location>
        <begin position="60"/>
        <end position="78"/>
    </location>
</feature>
<evidence type="ECO:0000313" key="4">
    <source>
        <dbReference type="Proteomes" id="UP000283734"/>
    </source>
</evidence>
<accession>A0A418XXN3</accession>
<keyword evidence="1" id="KW-0472">Membrane</keyword>
<comment type="caution">
    <text evidence="3">The sequence shown here is derived from an EMBL/GenBank/DDBJ whole genome shotgun (WGS) entry which is preliminary data.</text>
</comment>
<dbReference type="Pfam" id="PF04892">
    <property type="entry name" value="VanZ"/>
    <property type="match status" value="1"/>
</dbReference>
<dbReference type="InterPro" id="IPR006976">
    <property type="entry name" value="VanZ-like"/>
</dbReference>
<sequence length="115" mass="12162">MTPLAVITLAFVGGALLPGDIREAVSKSLSLGSIAGYAHVFFCALIALLLGGIGRSPLSVFVMVMTLGGLIELMQLWIPYRSTSWWDVVDNALGASLGLLVLWLGKRCLSRGNDG</sequence>
<name>A0A418XXN3_9GAMM</name>
<organism evidence="3 4">
    <name type="scientific">Alcanivorax profundi</name>
    <dbReference type="NCBI Taxonomy" id="2338368"/>
    <lineage>
        <taxon>Bacteria</taxon>
        <taxon>Pseudomonadati</taxon>
        <taxon>Pseudomonadota</taxon>
        <taxon>Gammaproteobacteria</taxon>
        <taxon>Oceanospirillales</taxon>
        <taxon>Alcanivoracaceae</taxon>
        <taxon>Alcanivorax</taxon>
    </lineage>
</organism>
<feature type="transmembrane region" description="Helical" evidence="1">
    <location>
        <begin position="84"/>
        <end position="105"/>
    </location>
</feature>
<feature type="domain" description="VanZ-like" evidence="2">
    <location>
        <begin position="40"/>
        <end position="104"/>
    </location>
</feature>
<reference evidence="3 4" key="1">
    <citation type="submission" date="2018-09" db="EMBL/GenBank/DDBJ databases">
        <title>Alcanivorax profundi sp. nov., isolated from 1000 m-depth seawater of the Mariana Trench.</title>
        <authorList>
            <person name="Liu J."/>
        </authorList>
    </citation>
    <scope>NUCLEOTIDE SEQUENCE [LARGE SCALE GENOMIC DNA]</scope>
    <source>
        <strain evidence="3 4">MTEO17</strain>
    </source>
</reference>
<dbReference type="OrthoDB" id="6079243at2"/>
<evidence type="ECO:0000259" key="2">
    <source>
        <dbReference type="Pfam" id="PF04892"/>
    </source>
</evidence>
<dbReference type="EMBL" id="QYYA01000003">
    <property type="protein sequence ID" value="RJG17589.1"/>
    <property type="molecule type" value="Genomic_DNA"/>
</dbReference>
<keyword evidence="1" id="KW-0812">Transmembrane</keyword>
<feature type="transmembrane region" description="Helical" evidence="1">
    <location>
        <begin position="34"/>
        <end position="53"/>
    </location>
</feature>
<proteinExistence type="predicted"/>
<keyword evidence="1" id="KW-1133">Transmembrane helix</keyword>
<protein>
    <submittedName>
        <fullName evidence="3">VanZ family protein</fullName>
    </submittedName>
</protein>
<evidence type="ECO:0000313" key="3">
    <source>
        <dbReference type="EMBL" id="RJG17589.1"/>
    </source>
</evidence>
<dbReference type="Proteomes" id="UP000283734">
    <property type="component" value="Unassembled WGS sequence"/>
</dbReference>
<keyword evidence="4" id="KW-1185">Reference proteome</keyword>
<dbReference type="AlphaFoldDB" id="A0A418XXN3"/>